<accession>A0A0L0FSL6</accession>
<evidence type="ECO:0000313" key="2">
    <source>
        <dbReference type="EMBL" id="KNC79674.1"/>
    </source>
</evidence>
<dbReference type="RefSeq" id="XP_014153576.1">
    <property type="nucleotide sequence ID" value="XM_014298101.1"/>
</dbReference>
<dbReference type="GeneID" id="25908442"/>
<feature type="compositionally biased region" description="Low complexity" evidence="1">
    <location>
        <begin position="99"/>
        <end position="130"/>
    </location>
</feature>
<dbReference type="Proteomes" id="UP000054560">
    <property type="component" value="Unassembled WGS sequence"/>
</dbReference>
<dbReference type="EMBL" id="KQ242264">
    <property type="protein sequence ID" value="KNC79674.1"/>
    <property type="molecule type" value="Genomic_DNA"/>
</dbReference>
<sequence length="138" mass="13960">MTANHSAPYATATSIPSGSIAESASSTAPDTQPTSSTAPPMPDYLFQQQAAIAFGIGLPQAPEDSPPIPTGAPAGVSETVPRLPLTPKKRDGDRRHARPTAPTTTPSGTDPPAATTTDSPTTTTTHASSAYLMPSPPA</sequence>
<feature type="compositionally biased region" description="Polar residues" evidence="1">
    <location>
        <begin position="1"/>
        <end position="38"/>
    </location>
</feature>
<keyword evidence="3" id="KW-1185">Reference proteome</keyword>
<protein>
    <submittedName>
        <fullName evidence="2">Uncharacterized protein</fullName>
    </submittedName>
</protein>
<evidence type="ECO:0000313" key="3">
    <source>
        <dbReference type="Proteomes" id="UP000054560"/>
    </source>
</evidence>
<name>A0A0L0FSL6_9EUKA</name>
<organism evidence="2 3">
    <name type="scientific">Sphaeroforma arctica JP610</name>
    <dbReference type="NCBI Taxonomy" id="667725"/>
    <lineage>
        <taxon>Eukaryota</taxon>
        <taxon>Ichthyosporea</taxon>
        <taxon>Ichthyophonida</taxon>
        <taxon>Sphaeroforma</taxon>
    </lineage>
</organism>
<gene>
    <name evidence="2" type="ORF">SARC_07938</name>
</gene>
<reference evidence="2 3" key="1">
    <citation type="submission" date="2011-02" db="EMBL/GenBank/DDBJ databases">
        <title>The Genome Sequence of Sphaeroforma arctica JP610.</title>
        <authorList>
            <consortium name="The Broad Institute Genome Sequencing Platform"/>
            <person name="Russ C."/>
            <person name="Cuomo C."/>
            <person name="Young S.K."/>
            <person name="Zeng Q."/>
            <person name="Gargeya S."/>
            <person name="Alvarado L."/>
            <person name="Berlin A."/>
            <person name="Chapman S.B."/>
            <person name="Chen Z."/>
            <person name="Freedman E."/>
            <person name="Gellesch M."/>
            <person name="Goldberg J."/>
            <person name="Griggs A."/>
            <person name="Gujja S."/>
            <person name="Heilman E."/>
            <person name="Heiman D."/>
            <person name="Howarth C."/>
            <person name="Mehta T."/>
            <person name="Neiman D."/>
            <person name="Pearson M."/>
            <person name="Roberts A."/>
            <person name="Saif S."/>
            <person name="Shea T."/>
            <person name="Shenoy N."/>
            <person name="Sisk P."/>
            <person name="Stolte C."/>
            <person name="Sykes S."/>
            <person name="White J."/>
            <person name="Yandava C."/>
            <person name="Burger G."/>
            <person name="Gray M.W."/>
            <person name="Holland P.W.H."/>
            <person name="King N."/>
            <person name="Lang F.B.F."/>
            <person name="Roger A.J."/>
            <person name="Ruiz-Trillo I."/>
            <person name="Haas B."/>
            <person name="Nusbaum C."/>
            <person name="Birren B."/>
        </authorList>
    </citation>
    <scope>NUCLEOTIDE SEQUENCE [LARGE SCALE GENOMIC DNA]</scope>
    <source>
        <strain evidence="2 3">JP610</strain>
    </source>
</reference>
<proteinExistence type="predicted"/>
<evidence type="ECO:0000256" key="1">
    <source>
        <dbReference type="SAM" id="MobiDB-lite"/>
    </source>
</evidence>
<feature type="region of interest" description="Disordered" evidence="1">
    <location>
        <begin position="1"/>
        <end position="138"/>
    </location>
</feature>
<dbReference type="AlphaFoldDB" id="A0A0L0FSL6"/>